<sequence length="347" mass="38970">MNQKQKRFFIYLLTALGILLMSACGKDVKKTNSEHKIELDLSHHFPPNHEQETVVVQEFIQEVRDATDGKVHITSYPGASLAAPDATYDSVATGAIDVGLTVHSYTPNQFPLTSIMELPFMSKSGVEGSTLLWKLYEEFPELQEEHAETVPLWLATSEPGQLFTVHKQVKSVEDLKGMRIRSPSPEVNEWLTALGATPVSMSMTEVYEALERGVVDGTLGPWHTLLDHSLQDVVNYVTVGDFYMSTFFSVMSKEGWNLLGADNQHAMTEIIGERMAIAAGENFDKRAEEARKAAAEKGIRLYELDEAEMAEWTLLMEPVIEKWIKKMEDKGLPGQKMYDRALELSKK</sequence>
<gene>
    <name evidence="3" type="ORF">J2S08_001192</name>
</gene>
<keyword evidence="4" id="KW-1185">Reference proteome</keyword>
<evidence type="ECO:0000256" key="2">
    <source>
        <dbReference type="SAM" id="SignalP"/>
    </source>
</evidence>
<evidence type="ECO:0000313" key="4">
    <source>
        <dbReference type="Proteomes" id="UP001223586"/>
    </source>
</evidence>
<dbReference type="PANTHER" id="PTHR33376">
    <property type="match status" value="1"/>
</dbReference>
<reference evidence="3 4" key="1">
    <citation type="submission" date="2023-07" db="EMBL/GenBank/DDBJ databases">
        <title>Genomic Encyclopedia of Type Strains, Phase IV (KMG-IV): sequencing the most valuable type-strain genomes for metagenomic binning, comparative biology and taxonomic classification.</title>
        <authorList>
            <person name="Goeker M."/>
        </authorList>
    </citation>
    <scope>NUCLEOTIDE SEQUENCE [LARGE SCALE GENOMIC DNA]</scope>
    <source>
        <strain evidence="3 4">DSM 23837</strain>
    </source>
</reference>
<dbReference type="InterPro" id="IPR018389">
    <property type="entry name" value="DctP_fam"/>
</dbReference>
<dbReference type="Pfam" id="PF03480">
    <property type="entry name" value="DctP"/>
    <property type="match status" value="1"/>
</dbReference>
<dbReference type="PANTHER" id="PTHR33376:SF15">
    <property type="entry name" value="BLL6794 PROTEIN"/>
    <property type="match status" value="1"/>
</dbReference>
<dbReference type="Proteomes" id="UP001223586">
    <property type="component" value="Unassembled WGS sequence"/>
</dbReference>
<protein>
    <submittedName>
        <fullName evidence="3">TRAP-type C4-dicarboxylate transport system substrate-binding protein</fullName>
    </submittedName>
</protein>
<proteinExistence type="predicted"/>
<dbReference type="EMBL" id="JAUSTT010000005">
    <property type="protein sequence ID" value="MDQ0175358.1"/>
    <property type="molecule type" value="Genomic_DNA"/>
</dbReference>
<dbReference type="PROSITE" id="PS51257">
    <property type="entry name" value="PROKAR_LIPOPROTEIN"/>
    <property type="match status" value="1"/>
</dbReference>
<evidence type="ECO:0000256" key="1">
    <source>
        <dbReference type="ARBA" id="ARBA00022729"/>
    </source>
</evidence>
<organism evidence="3 4">
    <name type="scientific">Bacillus chungangensis</name>
    <dbReference type="NCBI Taxonomy" id="587633"/>
    <lineage>
        <taxon>Bacteria</taxon>
        <taxon>Bacillati</taxon>
        <taxon>Bacillota</taxon>
        <taxon>Bacilli</taxon>
        <taxon>Bacillales</taxon>
        <taxon>Bacillaceae</taxon>
        <taxon>Bacillus</taxon>
    </lineage>
</organism>
<dbReference type="NCBIfam" id="NF037995">
    <property type="entry name" value="TRAP_S1"/>
    <property type="match status" value="1"/>
</dbReference>
<dbReference type="SUPFAM" id="SSF53850">
    <property type="entry name" value="Periplasmic binding protein-like II"/>
    <property type="match status" value="1"/>
</dbReference>
<feature type="chain" id="PRO_5046431491" evidence="2">
    <location>
        <begin position="26"/>
        <end position="347"/>
    </location>
</feature>
<dbReference type="CDD" id="cd13665">
    <property type="entry name" value="PBP2_TRAP_Dctp3_4"/>
    <property type="match status" value="1"/>
</dbReference>
<keyword evidence="1 2" id="KW-0732">Signal</keyword>
<dbReference type="RefSeq" id="WP_307227612.1">
    <property type="nucleotide sequence ID" value="NZ_JAUSTT010000005.1"/>
</dbReference>
<evidence type="ECO:0000313" key="3">
    <source>
        <dbReference type="EMBL" id="MDQ0175358.1"/>
    </source>
</evidence>
<dbReference type="Gene3D" id="3.40.190.170">
    <property type="entry name" value="Bacterial extracellular solute-binding protein, family 7"/>
    <property type="match status" value="1"/>
</dbReference>
<feature type="signal peptide" evidence="2">
    <location>
        <begin position="1"/>
        <end position="25"/>
    </location>
</feature>
<comment type="caution">
    <text evidence="3">The sequence shown here is derived from an EMBL/GenBank/DDBJ whole genome shotgun (WGS) entry which is preliminary data.</text>
</comment>
<dbReference type="InterPro" id="IPR038404">
    <property type="entry name" value="TRAP_DctP_sf"/>
</dbReference>
<accession>A0ABT9WPZ6</accession>
<name>A0ABT9WPZ6_9BACI</name>